<dbReference type="GO" id="GO:0006355">
    <property type="term" value="P:regulation of DNA-templated transcription"/>
    <property type="evidence" value="ECO:0007669"/>
    <property type="project" value="InterPro"/>
</dbReference>
<organism evidence="3 4">
    <name type="scientific">Saccharomonospora cyanea NA-134</name>
    <dbReference type="NCBI Taxonomy" id="882082"/>
    <lineage>
        <taxon>Bacteria</taxon>
        <taxon>Bacillati</taxon>
        <taxon>Actinomycetota</taxon>
        <taxon>Actinomycetes</taxon>
        <taxon>Pseudonocardiales</taxon>
        <taxon>Pseudonocardiaceae</taxon>
        <taxon>Saccharomonospora</taxon>
    </lineage>
</organism>
<dbReference type="EMBL" id="CM001440">
    <property type="protein sequence ID" value="EHR62026.1"/>
    <property type="molecule type" value="Genomic_DNA"/>
</dbReference>
<dbReference type="AlphaFoldDB" id="H5XLY4"/>
<evidence type="ECO:0000313" key="3">
    <source>
        <dbReference type="EMBL" id="EHR62026.1"/>
    </source>
</evidence>
<dbReference type="InterPro" id="IPR010985">
    <property type="entry name" value="Ribbon_hlx_hlx"/>
</dbReference>
<dbReference type="Pfam" id="PF22513">
    <property type="entry name" value="FitA-like_RHH"/>
    <property type="match status" value="1"/>
</dbReference>
<dbReference type="InterPro" id="IPR053853">
    <property type="entry name" value="FitA-like_RHH"/>
</dbReference>
<dbReference type="eggNOG" id="COG4691">
    <property type="taxonomic scope" value="Bacteria"/>
</dbReference>
<reference evidence="3 4" key="1">
    <citation type="submission" date="2011-11" db="EMBL/GenBank/DDBJ databases">
        <title>The Noncontiguous Finished sequence of Saccharomonospora cyanea NA-134.</title>
        <authorList>
            <consortium name="US DOE Joint Genome Institute"/>
            <person name="Lucas S."/>
            <person name="Han J."/>
            <person name="Lapidus A."/>
            <person name="Cheng J.-F."/>
            <person name="Goodwin L."/>
            <person name="Pitluck S."/>
            <person name="Peters L."/>
            <person name="Ovchinnikova G."/>
            <person name="Lu M."/>
            <person name="Detter J.C."/>
            <person name="Han C."/>
            <person name="Tapia R."/>
            <person name="Land M."/>
            <person name="Hauser L."/>
            <person name="Kyrpides N."/>
            <person name="Ivanova N."/>
            <person name="Pagani I."/>
            <person name="Brambilla E.-M."/>
            <person name="Klenk H.-P."/>
            <person name="Woyke T."/>
        </authorList>
    </citation>
    <scope>NUCLEOTIDE SEQUENCE [LARGE SCALE GENOMIC DNA]</scope>
    <source>
        <strain evidence="3 4">NA-134</strain>
    </source>
</reference>
<protein>
    <recommendedName>
        <fullName evidence="2">Antitoxin FitA-like ribbon-helix-helix domain-containing protein</fullName>
    </recommendedName>
</protein>
<evidence type="ECO:0000256" key="1">
    <source>
        <dbReference type="SAM" id="MobiDB-lite"/>
    </source>
</evidence>
<evidence type="ECO:0000259" key="2">
    <source>
        <dbReference type="Pfam" id="PF22513"/>
    </source>
</evidence>
<dbReference type="OrthoDB" id="2389872at2"/>
<accession>H5XLY4</accession>
<keyword evidence="4" id="KW-1185">Reference proteome</keyword>
<dbReference type="SUPFAM" id="SSF47598">
    <property type="entry name" value="Ribbon-helix-helix"/>
    <property type="match status" value="1"/>
</dbReference>
<gene>
    <name evidence="3" type="ORF">SaccyDRAFT_3190</name>
</gene>
<dbReference type="HOGENOM" id="CLU_168829_2_1_11"/>
<dbReference type="STRING" id="882082.SaccyDRAFT_3190"/>
<proteinExistence type="predicted"/>
<sequence>MATSTIRDFDDDRKTALRGRADAYGRSREAETRESSRVASTRPSPDVGMATRTRRRFADVDDASTAGPARTEHLRAGGVIVLVAPWSV</sequence>
<name>H5XLY4_9PSEU</name>
<feature type="compositionally biased region" description="Basic and acidic residues" evidence="1">
    <location>
        <begin position="7"/>
        <end position="36"/>
    </location>
</feature>
<evidence type="ECO:0000313" key="4">
    <source>
        <dbReference type="Proteomes" id="UP000002791"/>
    </source>
</evidence>
<feature type="region of interest" description="Disordered" evidence="1">
    <location>
        <begin position="1"/>
        <end position="69"/>
    </location>
</feature>
<feature type="domain" description="Antitoxin FitA-like ribbon-helix-helix" evidence="2">
    <location>
        <begin position="5"/>
        <end position="34"/>
    </location>
</feature>
<dbReference type="Proteomes" id="UP000002791">
    <property type="component" value="Chromosome"/>
</dbReference>
<dbReference type="RefSeq" id="WP_005457505.1">
    <property type="nucleotide sequence ID" value="NZ_CM001440.1"/>
</dbReference>